<evidence type="ECO:0000256" key="1">
    <source>
        <dbReference type="SAM" id="MobiDB-lite"/>
    </source>
</evidence>
<feature type="compositionally biased region" description="Basic and acidic residues" evidence="1">
    <location>
        <begin position="695"/>
        <end position="707"/>
    </location>
</feature>
<feature type="compositionally biased region" description="Low complexity" evidence="1">
    <location>
        <begin position="735"/>
        <end position="747"/>
    </location>
</feature>
<feature type="region of interest" description="Disordered" evidence="1">
    <location>
        <begin position="798"/>
        <end position="1138"/>
    </location>
</feature>
<feature type="region of interest" description="Disordered" evidence="1">
    <location>
        <begin position="492"/>
        <end position="582"/>
    </location>
</feature>
<feature type="compositionally biased region" description="Low complexity" evidence="1">
    <location>
        <begin position="907"/>
        <end position="928"/>
    </location>
</feature>
<feature type="region of interest" description="Disordered" evidence="1">
    <location>
        <begin position="345"/>
        <end position="379"/>
    </location>
</feature>
<dbReference type="PANTHER" id="PTHR28298:SF1">
    <property type="entry name" value="EISOSOME PROTEIN 1"/>
    <property type="match status" value="1"/>
</dbReference>
<feature type="compositionally biased region" description="Basic and acidic residues" evidence="1">
    <location>
        <begin position="1037"/>
        <end position="1048"/>
    </location>
</feature>
<feature type="compositionally biased region" description="Low complexity" evidence="1">
    <location>
        <begin position="963"/>
        <end position="990"/>
    </location>
</feature>
<name>A0AAQ3R7Y9_9PEZI</name>
<dbReference type="InterPro" id="IPR024527">
    <property type="entry name" value="Eisosome1"/>
</dbReference>
<feature type="compositionally biased region" description="Basic and acidic residues" evidence="1">
    <location>
        <begin position="499"/>
        <end position="579"/>
    </location>
</feature>
<feature type="compositionally biased region" description="Basic and acidic residues" evidence="1">
    <location>
        <begin position="941"/>
        <end position="950"/>
    </location>
</feature>
<dbReference type="GO" id="GO:0070941">
    <property type="term" value="P:eisosome assembly"/>
    <property type="evidence" value="ECO:0007669"/>
    <property type="project" value="TreeGrafter"/>
</dbReference>
<gene>
    <name evidence="2" type="ORF">R9X50_00398900</name>
</gene>
<dbReference type="Pfam" id="PF12757">
    <property type="entry name" value="Eisosome1"/>
    <property type="match status" value="1"/>
</dbReference>
<protein>
    <recommendedName>
        <fullName evidence="4">Eisosome protein 1</fullName>
    </recommendedName>
</protein>
<feature type="compositionally biased region" description="Polar residues" evidence="1">
    <location>
        <begin position="355"/>
        <end position="364"/>
    </location>
</feature>
<feature type="region of interest" description="Disordered" evidence="1">
    <location>
        <begin position="447"/>
        <end position="473"/>
    </location>
</feature>
<evidence type="ECO:0008006" key="4">
    <source>
        <dbReference type="Google" id="ProtNLM"/>
    </source>
</evidence>
<feature type="region of interest" description="Disordered" evidence="1">
    <location>
        <begin position="594"/>
        <end position="781"/>
    </location>
</feature>
<feature type="compositionally biased region" description="Low complexity" evidence="1">
    <location>
        <begin position="292"/>
        <end position="304"/>
    </location>
</feature>
<dbReference type="AlphaFoldDB" id="A0AAQ3R7Y9"/>
<feature type="region of interest" description="Disordered" evidence="1">
    <location>
        <begin position="177"/>
        <end position="199"/>
    </location>
</feature>
<proteinExistence type="predicted"/>
<feature type="compositionally biased region" description="Acidic residues" evidence="1">
    <location>
        <begin position="712"/>
        <end position="726"/>
    </location>
</feature>
<reference evidence="2 3" key="1">
    <citation type="submission" date="2023-11" db="EMBL/GenBank/DDBJ databases">
        <title>An acidophilic fungus is an integral part of prey digestion in a carnivorous sundew plant.</title>
        <authorList>
            <person name="Tsai I.J."/>
        </authorList>
    </citation>
    <scope>NUCLEOTIDE SEQUENCE [LARGE SCALE GENOMIC DNA]</scope>
    <source>
        <strain evidence="2">169a</strain>
    </source>
</reference>
<accession>A0AAQ3R7Y9</accession>
<dbReference type="Proteomes" id="UP001303373">
    <property type="component" value="Chromosome 5"/>
</dbReference>
<feature type="compositionally biased region" description="Basic and acidic residues" evidence="1">
    <location>
        <begin position="447"/>
        <end position="460"/>
    </location>
</feature>
<sequence>MASNASEMACPDPAAHKHASKLSEQASTAALYVTDPARNTNPRAAEKSNPLGPDGKLSSASAATSLKYANAKDLPSFPSAGLSAADVAAGKAAMLAKDYKMKELWQPELSAAGSKAALLAHRDGGKLDLWQPEASAAGNSAATLAMRTKGLSPQIDYGYTDDGRSKALLAAALSVSQNKQRAANTPAPSNPAYPDSKNSAANALNAASVSHRASVKMAPDGWSSEANQAARITNSHINPEMFSAKPPVELEKREERHNAALRASAISVAKQMYDYQNRTVLGSPDSAGQEGAVAASARQAPSSQRDIKQEALAYIHLQDAAHKLAQERLAKVDKNLEAERYREYWGEEKKPTSPKKGNTLNRMSMHSRPREDIDNSDDEAQARRIRTQMSKLNSGLNSVDDKKRSEDRARLMAAAEKRVHDRMHDMDERVFSDTGKVPPALMEEWEAKARKRAQEERESQAAHPGMTHIGGGKYINQSDIEAIAAARLKPTLDAINDNAEEKRARDEELRIEKEEQERKKREEKQKHREEKDEAKRVKNEEKAAAKQQKEEEKARKAEEKRAADEEKRAAKEDQRKSREVNSAIAGGIVGAAAGETAAHQDAQDEKKGGTLGRFASKLKRRSKMVGSSEAPVKSEEQTSSATNAAPEENENTLEAAPVAAKDHVTQEEGNLPTMTVLSSGHTGDYTDAQPTPAEEYTRMPNLERHISTIETSSDESDADEEDDDEHNNEARKDASSGFFGAVAASKAAAHDPVSPIEEVPVEHHGAAPMSAVERETGESEMTAPLPLTEEPFVEHHVAETEPVSAVEPETSTAAAPAVLPLTEEPTKTAQPVEVESAPLVAATEEEDSTMHTSGPHVTDTANILDPNVNNANQKLKDVGLDEVAPDMQSTPVKSTEKDEGKKLQKRGAAPVETPIAAATVAAAAGETAESNKLHKKQSRASVDESGEKKGLRGIFGKLKNRASRSSSKPESPKSSATGETKTTAVATTTAGQSQDSQVTPKAAHMGTDGAIDDPAHVSGIEANPVPLAALESPSSYKRGEALPDRDYNDMSSSGDEEEDVQRGRSTHKALTDIISGKALTSKKPNKDAGNSGIRESNDDDQFEEARDHFDETLAPPPAFAGQTKGSSPLRGTKFQEEL</sequence>
<dbReference type="EMBL" id="CP138584">
    <property type="protein sequence ID" value="WPH01154.1"/>
    <property type="molecule type" value="Genomic_DNA"/>
</dbReference>
<dbReference type="PANTHER" id="PTHR28298">
    <property type="entry name" value="EISOSOME PROTEIN 1"/>
    <property type="match status" value="1"/>
</dbReference>
<feature type="region of interest" description="Disordered" evidence="1">
    <location>
        <begin position="1"/>
        <end position="59"/>
    </location>
</feature>
<evidence type="ECO:0000313" key="2">
    <source>
        <dbReference type="EMBL" id="WPH01154.1"/>
    </source>
</evidence>
<feature type="compositionally biased region" description="Polar residues" evidence="1">
    <location>
        <begin position="672"/>
        <end position="681"/>
    </location>
</feature>
<evidence type="ECO:0000313" key="3">
    <source>
        <dbReference type="Proteomes" id="UP001303373"/>
    </source>
</evidence>
<feature type="compositionally biased region" description="Polar residues" evidence="1">
    <location>
        <begin position="177"/>
        <end position="187"/>
    </location>
</feature>
<organism evidence="2 3">
    <name type="scientific">Acrodontium crateriforme</name>
    <dbReference type="NCBI Taxonomy" id="150365"/>
    <lineage>
        <taxon>Eukaryota</taxon>
        <taxon>Fungi</taxon>
        <taxon>Dikarya</taxon>
        <taxon>Ascomycota</taxon>
        <taxon>Pezizomycotina</taxon>
        <taxon>Dothideomycetes</taxon>
        <taxon>Dothideomycetidae</taxon>
        <taxon>Mycosphaerellales</taxon>
        <taxon>Teratosphaeriaceae</taxon>
        <taxon>Acrodontium</taxon>
    </lineage>
</organism>
<keyword evidence="3" id="KW-1185">Reference proteome</keyword>
<feature type="region of interest" description="Disordered" evidence="1">
    <location>
        <begin position="284"/>
        <end position="304"/>
    </location>
</feature>